<evidence type="ECO:0000256" key="4">
    <source>
        <dbReference type="ARBA" id="ARBA00022722"/>
    </source>
</evidence>
<keyword evidence="4 8" id="KW-0540">Nuclease</keyword>
<keyword evidence="6 8" id="KW-0269">Exonuclease</keyword>
<proteinExistence type="inferred from homology"/>
<dbReference type="Gene3D" id="3.60.21.10">
    <property type="match status" value="1"/>
</dbReference>
<dbReference type="InterPro" id="IPR026843">
    <property type="entry name" value="SbcD_C"/>
</dbReference>
<dbReference type="Pfam" id="PF00149">
    <property type="entry name" value="Metallophos"/>
    <property type="match status" value="1"/>
</dbReference>
<keyword evidence="12" id="KW-1185">Reference proteome</keyword>
<organism evidence="11 12">
    <name type="scientific">Caldalkalibacillus horti</name>
    <dbReference type="NCBI Taxonomy" id="77523"/>
    <lineage>
        <taxon>Bacteria</taxon>
        <taxon>Bacillati</taxon>
        <taxon>Bacillota</taxon>
        <taxon>Bacilli</taxon>
        <taxon>Bacillales</taxon>
        <taxon>Bacillaceae</taxon>
        <taxon>Caldalkalibacillus</taxon>
    </lineage>
</organism>
<feature type="domain" description="Calcineurin-like phosphoesterase" evidence="9">
    <location>
        <begin position="1"/>
        <end position="224"/>
    </location>
</feature>
<dbReference type="InterPro" id="IPR050535">
    <property type="entry name" value="DNA_Repair-Maintenance_Comp"/>
</dbReference>
<evidence type="ECO:0000259" key="10">
    <source>
        <dbReference type="Pfam" id="PF12320"/>
    </source>
</evidence>
<evidence type="ECO:0000313" key="12">
    <source>
        <dbReference type="Proteomes" id="UP001235840"/>
    </source>
</evidence>
<protein>
    <recommendedName>
        <fullName evidence="3 8">Nuclease SbcCD subunit D</fullName>
    </recommendedName>
</protein>
<keyword evidence="5 8" id="KW-0378">Hydrolase</keyword>
<gene>
    <name evidence="8" type="primary">sbcD</name>
    <name evidence="11" type="ORF">J2S11_003339</name>
</gene>
<dbReference type="InterPro" id="IPR041796">
    <property type="entry name" value="Mre11_N"/>
</dbReference>
<evidence type="ECO:0000256" key="7">
    <source>
        <dbReference type="ARBA" id="ARBA00023172"/>
    </source>
</evidence>
<feature type="domain" description="Nuclease SbcCD subunit D C-terminal" evidence="10">
    <location>
        <begin position="276"/>
        <end position="365"/>
    </location>
</feature>
<evidence type="ECO:0000313" key="11">
    <source>
        <dbReference type="EMBL" id="MDQ0167414.1"/>
    </source>
</evidence>
<evidence type="ECO:0000256" key="8">
    <source>
        <dbReference type="RuleBase" id="RU363069"/>
    </source>
</evidence>
<dbReference type="GO" id="GO:0004527">
    <property type="term" value="F:exonuclease activity"/>
    <property type="evidence" value="ECO:0007669"/>
    <property type="project" value="UniProtKB-KW"/>
</dbReference>
<evidence type="ECO:0000256" key="5">
    <source>
        <dbReference type="ARBA" id="ARBA00022801"/>
    </source>
</evidence>
<dbReference type="NCBIfam" id="TIGR00619">
    <property type="entry name" value="sbcd"/>
    <property type="match status" value="1"/>
</dbReference>
<keyword evidence="8" id="KW-0255">Endonuclease</keyword>
<dbReference type="PANTHER" id="PTHR30337:SF0">
    <property type="entry name" value="NUCLEASE SBCCD SUBUNIT D"/>
    <property type="match status" value="1"/>
</dbReference>
<evidence type="ECO:0000256" key="6">
    <source>
        <dbReference type="ARBA" id="ARBA00022839"/>
    </source>
</evidence>
<dbReference type="InterPro" id="IPR004843">
    <property type="entry name" value="Calcineurin-like_PHP"/>
</dbReference>
<evidence type="ECO:0000259" key="9">
    <source>
        <dbReference type="Pfam" id="PF00149"/>
    </source>
</evidence>
<dbReference type="InterPro" id="IPR029052">
    <property type="entry name" value="Metallo-depent_PP-like"/>
</dbReference>
<evidence type="ECO:0000256" key="1">
    <source>
        <dbReference type="ARBA" id="ARBA00010555"/>
    </source>
</evidence>
<sequence>MRLLHTADWHLGKTLEGRSRLPEQEQFLEELYQIVVDQNVDAVLMSGDVFDTVNPPALAEQLFYDTVARLADKGKRKVIVIAGNHDHPDRLAASNQLAKEYGITLIGRPVQQSYIYTIASCDQELHIAALPYPSESRLNEVLAEGLDEAVLQQHYHERVSALFGELVRDMSPKRVNIGMSHLFVAGGHMTDSERPIQVGGAYTVRPDAFPSCLDYVALGHLHRPQVMKHPHSIVRYSGSPLSYSFSEAGQAKSVSIIDVNPGEQAQVQELFLSSGKPLVKWKAMDGLSQVYSWLAEGKDQNAWVDLELHVQNSLSVEEIHRLRKEHNGLIHIRPVFELEQEAMRQVRTTNIPVEELFTRFYARQTGGSQPEGELVQLFLELLQNETDEEDEMDTKSVV</sequence>
<dbReference type="Proteomes" id="UP001235840">
    <property type="component" value="Unassembled WGS sequence"/>
</dbReference>
<name>A0ABT9W2F3_9BACI</name>
<dbReference type="SUPFAM" id="SSF56300">
    <property type="entry name" value="Metallo-dependent phosphatases"/>
    <property type="match status" value="1"/>
</dbReference>
<keyword evidence="8" id="KW-0235">DNA replication</keyword>
<dbReference type="CDD" id="cd00840">
    <property type="entry name" value="MPP_Mre11_N"/>
    <property type="match status" value="1"/>
</dbReference>
<comment type="subunit">
    <text evidence="2 8">Heterodimer of SbcC and SbcD.</text>
</comment>
<evidence type="ECO:0000256" key="2">
    <source>
        <dbReference type="ARBA" id="ARBA00011322"/>
    </source>
</evidence>
<evidence type="ECO:0000256" key="3">
    <source>
        <dbReference type="ARBA" id="ARBA00013365"/>
    </source>
</evidence>
<dbReference type="InterPro" id="IPR004593">
    <property type="entry name" value="SbcD"/>
</dbReference>
<comment type="function">
    <text evidence="8">SbcCD cleaves DNA hairpin structures. These structures can inhibit DNA replication and are intermediates in certain DNA recombination reactions. The complex acts as a 3'-&gt;5' double strand exonuclease that can open hairpins. It also has a 5' single-strand endonuclease activity.</text>
</comment>
<dbReference type="PANTHER" id="PTHR30337">
    <property type="entry name" value="COMPONENT OF ATP-DEPENDENT DSDNA EXONUCLEASE"/>
    <property type="match status" value="1"/>
</dbReference>
<keyword evidence="7 8" id="KW-0233">DNA recombination</keyword>
<comment type="caution">
    <text evidence="11">The sequence shown here is derived from an EMBL/GenBank/DDBJ whole genome shotgun (WGS) entry which is preliminary data.</text>
</comment>
<dbReference type="Pfam" id="PF12320">
    <property type="entry name" value="SbcD_C"/>
    <property type="match status" value="1"/>
</dbReference>
<dbReference type="EMBL" id="JAUSTY010000015">
    <property type="protein sequence ID" value="MDQ0167414.1"/>
    <property type="molecule type" value="Genomic_DNA"/>
</dbReference>
<dbReference type="RefSeq" id="WP_307396309.1">
    <property type="nucleotide sequence ID" value="NZ_BAAADK010000002.1"/>
</dbReference>
<comment type="similarity">
    <text evidence="1 8">Belongs to the SbcD family.</text>
</comment>
<reference evidence="11 12" key="1">
    <citation type="submission" date="2023-07" db="EMBL/GenBank/DDBJ databases">
        <title>Genomic Encyclopedia of Type Strains, Phase IV (KMG-IV): sequencing the most valuable type-strain genomes for metagenomic binning, comparative biology and taxonomic classification.</title>
        <authorList>
            <person name="Goeker M."/>
        </authorList>
    </citation>
    <scope>NUCLEOTIDE SEQUENCE [LARGE SCALE GENOMIC DNA]</scope>
    <source>
        <strain evidence="11 12">DSM 12751</strain>
    </source>
</reference>
<accession>A0ABT9W2F3</accession>